<comment type="caution">
    <text evidence="2">The sequence shown here is derived from an EMBL/GenBank/DDBJ whole genome shotgun (WGS) entry which is preliminary data.</text>
</comment>
<keyword evidence="1" id="KW-0732">Signal</keyword>
<dbReference type="Proteomes" id="UP001166251">
    <property type="component" value="Unassembled WGS sequence"/>
</dbReference>
<sequence length="153" mass="17154">MKAHCYALFGMLLAISPVQAEPQQASGVMGKYQFRLCQLLSREVQEAETQRNGAFINKQYLGVRQNEMLVKNLDGESLSAAEQADYDRMGDERRVAEQVFESAERRVKVYSTEYTETCQGFDVPAQLITDKCASLPAVMDNFCRSVAKPQSPS</sequence>
<feature type="signal peptide" evidence="1">
    <location>
        <begin position="1"/>
        <end position="20"/>
    </location>
</feature>
<evidence type="ECO:0000313" key="2">
    <source>
        <dbReference type="EMBL" id="MBW8192904.1"/>
    </source>
</evidence>
<reference evidence="2" key="1">
    <citation type="submission" date="2021-07" db="EMBL/GenBank/DDBJ databases">
        <title>Neiella marina sp. nov., isolated from the intestinal content of sea cucumber Apostichopus japonicus.</title>
        <authorList>
            <person name="Bai X."/>
        </authorList>
    </citation>
    <scope>NUCLEOTIDE SEQUENCE</scope>
    <source>
        <strain evidence="2">126</strain>
    </source>
</reference>
<gene>
    <name evidence="2" type="ORF">K0504_17855</name>
</gene>
<keyword evidence="3" id="KW-1185">Reference proteome</keyword>
<organism evidence="2 3">
    <name type="scientific">Neiella holothuriorum</name>
    <dbReference type="NCBI Taxonomy" id="2870530"/>
    <lineage>
        <taxon>Bacteria</taxon>
        <taxon>Pseudomonadati</taxon>
        <taxon>Pseudomonadota</taxon>
        <taxon>Gammaproteobacteria</taxon>
        <taxon>Alteromonadales</taxon>
        <taxon>Echinimonadaceae</taxon>
        <taxon>Neiella</taxon>
    </lineage>
</organism>
<feature type="chain" id="PRO_5047330874" evidence="1">
    <location>
        <begin position="21"/>
        <end position="153"/>
    </location>
</feature>
<protein>
    <submittedName>
        <fullName evidence="2">Uncharacterized protein</fullName>
    </submittedName>
</protein>
<dbReference type="RefSeq" id="WP_220105523.1">
    <property type="nucleotide sequence ID" value="NZ_JAHZSS010000032.1"/>
</dbReference>
<evidence type="ECO:0000256" key="1">
    <source>
        <dbReference type="SAM" id="SignalP"/>
    </source>
</evidence>
<proteinExistence type="predicted"/>
<dbReference type="EMBL" id="JAHZSS010000032">
    <property type="protein sequence ID" value="MBW8192904.1"/>
    <property type="molecule type" value="Genomic_DNA"/>
</dbReference>
<evidence type="ECO:0000313" key="3">
    <source>
        <dbReference type="Proteomes" id="UP001166251"/>
    </source>
</evidence>
<name>A0ABS7EKN5_9GAMM</name>
<accession>A0ABS7EKN5</accession>